<proteinExistence type="predicted"/>
<evidence type="ECO:0000259" key="7">
    <source>
        <dbReference type="PROSITE" id="PS50850"/>
    </source>
</evidence>
<gene>
    <name evidence="8" type="ORF">J7I42_12700</name>
</gene>
<dbReference type="EMBL" id="JAGHKO010000002">
    <property type="protein sequence ID" value="MBO9201130.1"/>
    <property type="molecule type" value="Genomic_DNA"/>
</dbReference>
<evidence type="ECO:0000256" key="3">
    <source>
        <dbReference type="ARBA" id="ARBA00022692"/>
    </source>
</evidence>
<feature type="transmembrane region" description="Helical" evidence="6">
    <location>
        <begin position="311"/>
        <end position="331"/>
    </location>
</feature>
<keyword evidence="4 6" id="KW-1133">Transmembrane helix</keyword>
<dbReference type="InterPro" id="IPR050189">
    <property type="entry name" value="MFS_Efflux_Transporters"/>
</dbReference>
<dbReference type="RefSeq" id="WP_209139196.1">
    <property type="nucleotide sequence ID" value="NZ_JAGHKO010000002.1"/>
</dbReference>
<dbReference type="PANTHER" id="PTHR43124:SF3">
    <property type="entry name" value="CHLORAMPHENICOL EFFLUX PUMP RV0191"/>
    <property type="match status" value="1"/>
</dbReference>
<protein>
    <submittedName>
        <fullName evidence="8">MFS transporter</fullName>
    </submittedName>
</protein>
<evidence type="ECO:0000256" key="6">
    <source>
        <dbReference type="SAM" id="Phobius"/>
    </source>
</evidence>
<comment type="subcellular location">
    <subcellularLocation>
        <location evidence="1">Cell membrane</location>
        <topology evidence="1">Multi-pass membrane protein</topology>
    </subcellularLocation>
</comment>
<dbReference type="Gene3D" id="1.20.1250.20">
    <property type="entry name" value="MFS general substrate transporter like domains"/>
    <property type="match status" value="1"/>
</dbReference>
<sequence length="432" mass="46276">MNSTKPAKAPKPSFSGYEVFVIAILAFLQFTVILDFMVMSPLGAILMPQLKISPSQFGWAVSVYAFSACISGMLAAGFADKFDRKKLLIFFYVGFLIGTALCAMANTYHFLLAARIVTGLFGGVIGSVGMAIITDLFSIERRGRVMGFVQMAFGVSQVLGLPIGLVLANHFGWHAPFWMIVGVGLLPGIIIALYMKPVTAHLQLQHDRNPFEHLGKTINNRNYLLAFLTTTLLATGGFMLMPFGSAFSIHNLGLTQADLPVLYGVSGLFSFVFGPLTGFLSDKLGKYKIFVAGTVLTMIVVAIYTNLGVTPLAMVIAINVTMFAGIMARMVSSTALISAVPQPTDRGAFMSINSSVQQLSGGLAAALAGLVIAEGPGGKLLHYGTLGIIVMVSMTGCMIMMYFINKQVGHKFAKTPTVAEKAEEMAEAFIIE</sequence>
<evidence type="ECO:0000256" key="2">
    <source>
        <dbReference type="ARBA" id="ARBA00022475"/>
    </source>
</evidence>
<keyword evidence="3 6" id="KW-0812">Transmembrane</keyword>
<dbReference type="InterPro" id="IPR020846">
    <property type="entry name" value="MFS_dom"/>
</dbReference>
<feature type="transmembrane region" description="Helical" evidence="6">
    <location>
        <begin position="261"/>
        <end position="280"/>
    </location>
</feature>
<feature type="transmembrane region" description="Helical" evidence="6">
    <location>
        <begin position="112"/>
        <end position="133"/>
    </location>
</feature>
<comment type="caution">
    <text evidence="8">The sequence shown here is derived from an EMBL/GenBank/DDBJ whole genome shotgun (WGS) entry which is preliminary data.</text>
</comment>
<feature type="transmembrane region" description="Helical" evidence="6">
    <location>
        <begin position="57"/>
        <end position="75"/>
    </location>
</feature>
<keyword evidence="2" id="KW-1003">Cell membrane</keyword>
<feature type="transmembrane region" description="Helical" evidence="6">
    <location>
        <begin position="385"/>
        <end position="404"/>
    </location>
</feature>
<keyword evidence="9" id="KW-1185">Reference proteome</keyword>
<feature type="transmembrane region" description="Helical" evidence="6">
    <location>
        <begin position="145"/>
        <end position="167"/>
    </location>
</feature>
<name>A0ABS3YUP6_9BACT</name>
<accession>A0ABS3YUP6</accession>
<feature type="transmembrane region" description="Helical" evidence="6">
    <location>
        <begin position="87"/>
        <end position="106"/>
    </location>
</feature>
<evidence type="ECO:0000313" key="9">
    <source>
        <dbReference type="Proteomes" id="UP000677244"/>
    </source>
</evidence>
<dbReference type="InterPro" id="IPR011701">
    <property type="entry name" value="MFS"/>
</dbReference>
<dbReference type="PANTHER" id="PTHR43124">
    <property type="entry name" value="PURINE EFFLUX PUMP PBUE"/>
    <property type="match status" value="1"/>
</dbReference>
<dbReference type="SUPFAM" id="SSF103473">
    <property type="entry name" value="MFS general substrate transporter"/>
    <property type="match status" value="1"/>
</dbReference>
<evidence type="ECO:0000256" key="1">
    <source>
        <dbReference type="ARBA" id="ARBA00004651"/>
    </source>
</evidence>
<feature type="domain" description="Major facilitator superfamily (MFS) profile" evidence="7">
    <location>
        <begin position="21"/>
        <end position="408"/>
    </location>
</feature>
<feature type="transmembrane region" description="Helical" evidence="6">
    <location>
        <begin position="352"/>
        <end position="373"/>
    </location>
</feature>
<dbReference type="InterPro" id="IPR036259">
    <property type="entry name" value="MFS_trans_sf"/>
</dbReference>
<dbReference type="PROSITE" id="PS50850">
    <property type="entry name" value="MFS"/>
    <property type="match status" value="1"/>
</dbReference>
<feature type="transmembrane region" description="Helical" evidence="6">
    <location>
        <begin position="20"/>
        <end position="45"/>
    </location>
</feature>
<feature type="transmembrane region" description="Helical" evidence="6">
    <location>
        <begin position="287"/>
        <end position="305"/>
    </location>
</feature>
<keyword evidence="5 6" id="KW-0472">Membrane</keyword>
<feature type="transmembrane region" description="Helical" evidence="6">
    <location>
        <begin position="223"/>
        <end position="241"/>
    </location>
</feature>
<evidence type="ECO:0000256" key="4">
    <source>
        <dbReference type="ARBA" id="ARBA00022989"/>
    </source>
</evidence>
<evidence type="ECO:0000313" key="8">
    <source>
        <dbReference type="EMBL" id="MBO9201130.1"/>
    </source>
</evidence>
<dbReference type="Proteomes" id="UP000677244">
    <property type="component" value="Unassembled WGS sequence"/>
</dbReference>
<dbReference type="Pfam" id="PF07690">
    <property type="entry name" value="MFS_1"/>
    <property type="match status" value="1"/>
</dbReference>
<feature type="transmembrane region" description="Helical" evidence="6">
    <location>
        <begin position="173"/>
        <end position="195"/>
    </location>
</feature>
<evidence type="ECO:0000256" key="5">
    <source>
        <dbReference type="ARBA" id="ARBA00023136"/>
    </source>
</evidence>
<reference evidence="8 9" key="1">
    <citation type="submission" date="2021-03" db="EMBL/GenBank/DDBJ databases">
        <title>Assistant Professor.</title>
        <authorList>
            <person name="Huq M.A."/>
        </authorList>
    </citation>
    <scope>NUCLEOTIDE SEQUENCE [LARGE SCALE GENOMIC DNA]</scope>
    <source>
        <strain evidence="8 9">MAH-29</strain>
    </source>
</reference>
<dbReference type="CDD" id="cd17324">
    <property type="entry name" value="MFS_NepI_like"/>
    <property type="match status" value="1"/>
</dbReference>
<organism evidence="8 9">
    <name type="scientific">Niastella soli</name>
    <dbReference type="NCBI Taxonomy" id="2821487"/>
    <lineage>
        <taxon>Bacteria</taxon>
        <taxon>Pseudomonadati</taxon>
        <taxon>Bacteroidota</taxon>
        <taxon>Chitinophagia</taxon>
        <taxon>Chitinophagales</taxon>
        <taxon>Chitinophagaceae</taxon>
        <taxon>Niastella</taxon>
    </lineage>
</organism>